<evidence type="ECO:0008006" key="3">
    <source>
        <dbReference type="Google" id="ProtNLM"/>
    </source>
</evidence>
<dbReference type="KEGG" id="cthi:THC_1525"/>
<reference evidence="2" key="2">
    <citation type="journal article" date="2016" name="Int. J. Syst. Evol. Microbiol.">
        <title>Caldimicrobium thiodismutans sp. nov., a sulfur-disproportionating bacterium isolated from a hot spring.</title>
        <authorList>
            <person name="Kojima H."/>
            <person name="Umezawa K."/>
            <person name="Fukui M."/>
        </authorList>
    </citation>
    <scope>NUCLEOTIDE SEQUENCE [LARGE SCALE GENOMIC DNA]</scope>
    <source>
        <strain evidence="2">TF1</strain>
    </source>
</reference>
<dbReference type="STRING" id="1653476.THC_1525"/>
<dbReference type="EMBL" id="AP014945">
    <property type="protein sequence ID" value="BAU23890.1"/>
    <property type="molecule type" value="Genomic_DNA"/>
</dbReference>
<protein>
    <recommendedName>
        <fullName evidence="3">DUF721 domain-containing protein</fullName>
    </recommendedName>
</protein>
<organism evidence="1 2">
    <name type="scientific">Caldimicrobium thiodismutans</name>
    <dbReference type="NCBI Taxonomy" id="1653476"/>
    <lineage>
        <taxon>Bacteria</taxon>
        <taxon>Pseudomonadati</taxon>
        <taxon>Thermodesulfobacteriota</taxon>
        <taxon>Thermodesulfobacteria</taxon>
        <taxon>Thermodesulfobacteriales</taxon>
        <taxon>Thermodesulfobacteriaceae</taxon>
        <taxon>Caldimicrobium</taxon>
    </lineage>
</organism>
<proteinExistence type="predicted"/>
<gene>
    <name evidence="1" type="ORF">THC_1525</name>
</gene>
<name>A0A0U5APM9_9BACT</name>
<accession>A0A0U5APM9</accession>
<evidence type="ECO:0000313" key="1">
    <source>
        <dbReference type="EMBL" id="BAU23890.1"/>
    </source>
</evidence>
<dbReference type="AlphaFoldDB" id="A0A0U5APM9"/>
<evidence type="ECO:0000313" key="2">
    <source>
        <dbReference type="Proteomes" id="UP000068196"/>
    </source>
</evidence>
<sequence length="146" mass="17392">MESLKNISNSLKLPPRIKESLRLFKFLKENWTKIMENEAKDTKPLNFEEGVLVIGVSDHYILQKLSSHYLTILERLRTYYPEKESFPVKTLKFVFYPSWETKDETSRIKHILLSKETLEELKLQCRNLSDPELKEAFLKLFQRLSL</sequence>
<reference evidence="1 2" key="1">
    <citation type="journal article" date="2016" name="Int. J. Syst. Evol. Microbiol.">
        <title>Caldimicrobium thiodismutans sp. nov., a sulfur-disproportionating bacterium isolated from a hot spring, and emended description of the genus Caldimicrobium.</title>
        <authorList>
            <person name="Kojima H."/>
            <person name="Umezawa K."/>
            <person name="Fukui M."/>
        </authorList>
    </citation>
    <scope>NUCLEOTIDE SEQUENCE [LARGE SCALE GENOMIC DNA]</scope>
    <source>
        <strain evidence="1 2">TF1</strain>
    </source>
</reference>
<keyword evidence="2" id="KW-1185">Reference proteome</keyword>
<dbReference type="Proteomes" id="UP000068196">
    <property type="component" value="Chromosome"/>
</dbReference>